<accession>A0ABQ5H719</accession>
<feature type="region of interest" description="Disordered" evidence="1">
    <location>
        <begin position="100"/>
        <end position="125"/>
    </location>
</feature>
<feature type="compositionally biased region" description="Basic and acidic residues" evidence="1">
    <location>
        <begin position="103"/>
        <end position="125"/>
    </location>
</feature>
<dbReference type="EMBL" id="BQNB010019284">
    <property type="protein sequence ID" value="GJT83690.1"/>
    <property type="molecule type" value="Genomic_DNA"/>
</dbReference>
<reference evidence="2" key="2">
    <citation type="submission" date="2022-01" db="EMBL/GenBank/DDBJ databases">
        <authorList>
            <person name="Yamashiro T."/>
            <person name="Shiraishi A."/>
            <person name="Satake H."/>
            <person name="Nakayama K."/>
        </authorList>
    </citation>
    <scope>NUCLEOTIDE SEQUENCE</scope>
</reference>
<sequence>MVITTSPYTFSTTTLDTISITTSITTTTPYRSWPTYEVRESSSAARPTGGLRADYGFVATMDRKIRQVMSLRTTGLAQQHILEVTVQTVEQTFDYKMLGGRSQEAEADHRGTEADKETSDLDGRV</sequence>
<keyword evidence="3" id="KW-1185">Reference proteome</keyword>
<dbReference type="Proteomes" id="UP001151760">
    <property type="component" value="Unassembled WGS sequence"/>
</dbReference>
<protein>
    <submittedName>
        <fullName evidence="2">Uncharacterized protein</fullName>
    </submittedName>
</protein>
<evidence type="ECO:0000313" key="3">
    <source>
        <dbReference type="Proteomes" id="UP001151760"/>
    </source>
</evidence>
<evidence type="ECO:0000256" key="1">
    <source>
        <dbReference type="SAM" id="MobiDB-lite"/>
    </source>
</evidence>
<gene>
    <name evidence="2" type="ORF">Tco_1058032</name>
</gene>
<proteinExistence type="predicted"/>
<name>A0ABQ5H719_9ASTR</name>
<reference evidence="2" key="1">
    <citation type="journal article" date="2022" name="Int. J. Mol. Sci.">
        <title>Draft Genome of Tanacetum Coccineum: Genomic Comparison of Closely Related Tanacetum-Family Plants.</title>
        <authorList>
            <person name="Yamashiro T."/>
            <person name="Shiraishi A."/>
            <person name="Nakayama K."/>
            <person name="Satake H."/>
        </authorList>
    </citation>
    <scope>NUCLEOTIDE SEQUENCE</scope>
</reference>
<evidence type="ECO:0000313" key="2">
    <source>
        <dbReference type="EMBL" id="GJT83690.1"/>
    </source>
</evidence>
<organism evidence="2 3">
    <name type="scientific">Tanacetum coccineum</name>
    <dbReference type="NCBI Taxonomy" id="301880"/>
    <lineage>
        <taxon>Eukaryota</taxon>
        <taxon>Viridiplantae</taxon>
        <taxon>Streptophyta</taxon>
        <taxon>Embryophyta</taxon>
        <taxon>Tracheophyta</taxon>
        <taxon>Spermatophyta</taxon>
        <taxon>Magnoliopsida</taxon>
        <taxon>eudicotyledons</taxon>
        <taxon>Gunneridae</taxon>
        <taxon>Pentapetalae</taxon>
        <taxon>asterids</taxon>
        <taxon>campanulids</taxon>
        <taxon>Asterales</taxon>
        <taxon>Asteraceae</taxon>
        <taxon>Asteroideae</taxon>
        <taxon>Anthemideae</taxon>
        <taxon>Anthemidinae</taxon>
        <taxon>Tanacetum</taxon>
    </lineage>
</organism>
<comment type="caution">
    <text evidence="2">The sequence shown here is derived from an EMBL/GenBank/DDBJ whole genome shotgun (WGS) entry which is preliminary data.</text>
</comment>